<evidence type="ECO:0000256" key="10">
    <source>
        <dbReference type="SAM" id="Coils"/>
    </source>
</evidence>
<dbReference type="InterPro" id="IPR043926">
    <property type="entry name" value="ABCG_dom"/>
</dbReference>
<dbReference type="SUPFAM" id="SSF52540">
    <property type="entry name" value="P-loop containing nucleoside triphosphate hydrolases"/>
    <property type="match status" value="2"/>
</dbReference>
<evidence type="ECO:0000256" key="11">
    <source>
        <dbReference type="SAM" id="Phobius"/>
    </source>
</evidence>
<dbReference type="SMART" id="SM00382">
    <property type="entry name" value="AAA"/>
    <property type="match status" value="2"/>
</dbReference>
<dbReference type="CDD" id="cd03232">
    <property type="entry name" value="ABCG_PDR_domain2"/>
    <property type="match status" value="1"/>
</dbReference>
<accession>F0ZCW9</accession>
<evidence type="ECO:0000313" key="13">
    <source>
        <dbReference type="EMBL" id="EGC38233.1"/>
    </source>
</evidence>
<evidence type="ECO:0000313" key="14">
    <source>
        <dbReference type="Proteomes" id="UP000001064"/>
    </source>
</evidence>
<comment type="subcellular location">
    <subcellularLocation>
        <location evidence="1">Membrane</location>
        <topology evidence="1">Multi-pass membrane protein</topology>
    </subcellularLocation>
</comment>
<evidence type="ECO:0000256" key="8">
    <source>
        <dbReference type="ARBA" id="ARBA00022989"/>
    </source>
</evidence>
<name>F0ZCW9_DICPU</name>
<feature type="domain" description="ABC transporter" evidence="12">
    <location>
        <begin position="690"/>
        <end position="936"/>
    </location>
</feature>
<keyword evidence="7" id="KW-0067">ATP-binding</keyword>
<dbReference type="Pfam" id="PF01061">
    <property type="entry name" value="ABC2_membrane"/>
    <property type="match status" value="2"/>
</dbReference>
<gene>
    <name evidence="13" type="primary">ABCG34</name>
    <name evidence="13" type="ORF">DICPUDRAFT_76201</name>
</gene>
<dbReference type="FunFam" id="3.40.50.300:FF:002639">
    <property type="entry name" value="ABC transporter G family protein"/>
    <property type="match status" value="1"/>
</dbReference>
<feature type="transmembrane region" description="Helical" evidence="11">
    <location>
        <begin position="1092"/>
        <end position="1121"/>
    </location>
</feature>
<evidence type="ECO:0000256" key="3">
    <source>
        <dbReference type="ARBA" id="ARBA00022448"/>
    </source>
</evidence>
<feature type="transmembrane region" description="Helical" evidence="11">
    <location>
        <begin position="1133"/>
        <end position="1158"/>
    </location>
</feature>
<evidence type="ECO:0000256" key="9">
    <source>
        <dbReference type="ARBA" id="ARBA00023136"/>
    </source>
</evidence>
<keyword evidence="6" id="KW-0547">Nucleotide-binding</keyword>
<dbReference type="GO" id="GO:0016887">
    <property type="term" value="F:ATP hydrolysis activity"/>
    <property type="evidence" value="ECO:0007669"/>
    <property type="project" value="InterPro"/>
</dbReference>
<feature type="transmembrane region" description="Helical" evidence="11">
    <location>
        <begin position="359"/>
        <end position="380"/>
    </location>
</feature>
<feature type="transmembrane region" description="Helical" evidence="11">
    <location>
        <begin position="1052"/>
        <end position="1071"/>
    </location>
</feature>
<dbReference type="InterPro" id="IPR013525">
    <property type="entry name" value="ABC2_TM"/>
</dbReference>
<dbReference type="GO" id="GO:0005524">
    <property type="term" value="F:ATP binding"/>
    <property type="evidence" value="ECO:0007669"/>
    <property type="project" value="UniProtKB-KW"/>
</dbReference>
<dbReference type="GO" id="GO:0016020">
    <property type="term" value="C:membrane"/>
    <property type="evidence" value="ECO:0007669"/>
    <property type="project" value="UniProtKB-SubCell"/>
</dbReference>
<protein>
    <recommendedName>
        <fullName evidence="12">ABC transporter domain-containing protein</fullName>
    </recommendedName>
</protein>
<dbReference type="GeneID" id="10502541"/>
<dbReference type="InParanoid" id="F0ZCW9"/>
<feature type="transmembrane region" description="Helical" evidence="11">
    <location>
        <begin position="395"/>
        <end position="415"/>
    </location>
</feature>
<feature type="transmembrane region" description="Helical" evidence="11">
    <location>
        <begin position="1266"/>
        <end position="1287"/>
    </location>
</feature>
<dbReference type="OrthoDB" id="66620at2759"/>
<keyword evidence="14" id="KW-1185">Reference proteome</keyword>
<dbReference type="STRING" id="5786.F0ZCW9"/>
<feature type="transmembrane region" description="Helical" evidence="11">
    <location>
        <begin position="471"/>
        <end position="489"/>
    </location>
</feature>
<feature type="transmembrane region" description="Helical" evidence="11">
    <location>
        <begin position="435"/>
        <end position="459"/>
    </location>
</feature>
<feature type="transmembrane region" description="Helical" evidence="11">
    <location>
        <begin position="501"/>
        <end position="521"/>
    </location>
</feature>
<evidence type="ECO:0000259" key="12">
    <source>
        <dbReference type="PROSITE" id="PS50893"/>
    </source>
</evidence>
<keyword evidence="10" id="KW-0175">Coiled coil</keyword>
<dbReference type="GO" id="GO:0031152">
    <property type="term" value="P:aggregation involved in sorocarp development"/>
    <property type="evidence" value="ECO:0000318"/>
    <property type="project" value="GO_Central"/>
</dbReference>
<evidence type="ECO:0000256" key="2">
    <source>
        <dbReference type="ARBA" id="ARBA00006012"/>
    </source>
</evidence>
<dbReference type="Pfam" id="PF00005">
    <property type="entry name" value="ABC_tran"/>
    <property type="match status" value="2"/>
</dbReference>
<proteinExistence type="inferred from homology"/>
<dbReference type="Proteomes" id="UP000001064">
    <property type="component" value="Unassembled WGS sequence"/>
</dbReference>
<dbReference type="Pfam" id="PF19055">
    <property type="entry name" value="ABC2_membrane_7"/>
    <property type="match status" value="1"/>
</dbReference>
<dbReference type="PANTHER" id="PTHR19241">
    <property type="entry name" value="ATP-BINDING CASSETTE TRANSPORTER"/>
    <property type="match status" value="1"/>
</dbReference>
<dbReference type="InterPro" id="IPR027417">
    <property type="entry name" value="P-loop_NTPase"/>
</dbReference>
<dbReference type="VEuPathDB" id="AmoebaDB:DICPUDRAFT_76201"/>
<organism evidence="13 14">
    <name type="scientific">Dictyostelium purpureum</name>
    <name type="common">Slime mold</name>
    <dbReference type="NCBI Taxonomy" id="5786"/>
    <lineage>
        <taxon>Eukaryota</taxon>
        <taxon>Amoebozoa</taxon>
        <taxon>Evosea</taxon>
        <taxon>Eumycetozoa</taxon>
        <taxon>Dictyostelia</taxon>
        <taxon>Dictyosteliales</taxon>
        <taxon>Dictyosteliaceae</taxon>
        <taxon>Dictyostelium</taxon>
    </lineage>
</organism>
<evidence type="ECO:0000256" key="7">
    <source>
        <dbReference type="ARBA" id="ARBA00022840"/>
    </source>
</evidence>
<evidence type="ECO:0000256" key="5">
    <source>
        <dbReference type="ARBA" id="ARBA00022737"/>
    </source>
</evidence>
<dbReference type="InterPro" id="IPR017871">
    <property type="entry name" value="ABC_transporter-like_CS"/>
</dbReference>
<dbReference type="PROSITE" id="PS00211">
    <property type="entry name" value="ABC_TRANSPORTER_1"/>
    <property type="match status" value="1"/>
</dbReference>
<feature type="domain" description="ABC transporter" evidence="12">
    <location>
        <begin position="15"/>
        <end position="259"/>
    </location>
</feature>
<keyword evidence="3" id="KW-0813">Transport</keyword>
<dbReference type="PROSITE" id="PS50893">
    <property type="entry name" value="ABC_TRANSPORTER_2"/>
    <property type="match status" value="2"/>
</dbReference>
<reference evidence="14" key="1">
    <citation type="journal article" date="2011" name="Genome Biol.">
        <title>Comparative genomics of the social amoebae Dictyostelium discoideum and Dictyostelium purpureum.</title>
        <authorList>
            <consortium name="US DOE Joint Genome Institute (JGI-PGF)"/>
            <person name="Sucgang R."/>
            <person name="Kuo A."/>
            <person name="Tian X."/>
            <person name="Salerno W."/>
            <person name="Parikh A."/>
            <person name="Feasley C.L."/>
            <person name="Dalin E."/>
            <person name="Tu H."/>
            <person name="Huang E."/>
            <person name="Barry K."/>
            <person name="Lindquist E."/>
            <person name="Shapiro H."/>
            <person name="Bruce D."/>
            <person name="Schmutz J."/>
            <person name="Salamov A."/>
            <person name="Fey P."/>
            <person name="Gaudet P."/>
            <person name="Anjard C."/>
            <person name="Babu M.M."/>
            <person name="Basu S."/>
            <person name="Bushmanova Y."/>
            <person name="van der Wel H."/>
            <person name="Katoh-Kurasawa M."/>
            <person name="Dinh C."/>
            <person name="Coutinho P.M."/>
            <person name="Saito T."/>
            <person name="Elias M."/>
            <person name="Schaap P."/>
            <person name="Kay R.R."/>
            <person name="Henrissat B."/>
            <person name="Eichinger L."/>
            <person name="Rivero F."/>
            <person name="Putnam N.H."/>
            <person name="West C.M."/>
            <person name="Loomis W.F."/>
            <person name="Chisholm R.L."/>
            <person name="Shaulsky G."/>
            <person name="Strassmann J.E."/>
            <person name="Queller D.C."/>
            <person name="Kuspa A."/>
            <person name="Grigoriev I.V."/>
        </authorList>
    </citation>
    <scope>NUCLEOTIDE SEQUENCE [LARGE SCALE GENOMIC DNA]</scope>
    <source>
        <strain evidence="14">QSDP1</strain>
    </source>
</reference>
<feature type="coiled-coil region" evidence="10">
    <location>
        <begin position="642"/>
        <end position="669"/>
    </location>
</feature>
<keyword evidence="4 11" id="KW-0812">Transmembrane</keyword>
<dbReference type="InterPro" id="IPR034003">
    <property type="entry name" value="ABCG_PDR_2"/>
</dbReference>
<keyword evidence="5" id="KW-0677">Repeat</keyword>
<dbReference type="EMBL" id="GL870981">
    <property type="protein sequence ID" value="EGC38233.1"/>
    <property type="molecule type" value="Genomic_DNA"/>
</dbReference>
<feature type="transmembrane region" description="Helical" evidence="11">
    <location>
        <begin position="1019"/>
        <end position="1040"/>
    </location>
</feature>
<dbReference type="Gene3D" id="3.40.50.300">
    <property type="entry name" value="P-loop containing nucleotide triphosphate hydrolases"/>
    <property type="match status" value="2"/>
</dbReference>
<dbReference type="InterPro" id="IPR003593">
    <property type="entry name" value="AAA+_ATPase"/>
</dbReference>
<dbReference type="eggNOG" id="KOG0065">
    <property type="taxonomic scope" value="Eukaryota"/>
</dbReference>
<feature type="transmembrane region" description="Helical" evidence="11">
    <location>
        <begin position="1165"/>
        <end position="1185"/>
    </location>
</feature>
<feature type="transmembrane region" description="Helical" evidence="11">
    <location>
        <begin position="606"/>
        <end position="630"/>
    </location>
</feature>
<evidence type="ECO:0000256" key="4">
    <source>
        <dbReference type="ARBA" id="ARBA00022692"/>
    </source>
</evidence>
<dbReference type="InterPro" id="IPR003439">
    <property type="entry name" value="ABC_transporter-like_ATP-bd"/>
</dbReference>
<dbReference type="KEGG" id="dpp:DICPUDRAFT_76201"/>
<keyword evidence="9 11" id="KW-0472">Membrane</keyword>
<comment type="similarity">
    <text evidence="2">Belongs to the ABC transporter superfamily. ABCG family. PDR (TC 3.A.1.205) subfamily.</text>
</comment>
<dbReference type="OMA" id="RTSMRHD"/>
<dbReference type="RefSeq" id="XP_003285271.1">
    <property type="nucleotide sequence ID" value="XM_003285223.1"/>
</dbReference>
<dbReference type="GO" id="GO:0031288">
    <property type="term" value="P:sorocarp morphogenesis"/>
    <property type="evidence" value="ECO:0000318"/>
    <property type="project" value="GO_Central"/>
</dbReference>
<evidence type="ECO:0000256" key="6">
    <source>
        <dbReference type="ARBA" id="ARBA00022741"/>
    </source>
</evidence>
<sequence length="1292" mass="147216">MENFHTKGDSNGITVNALNLSSSVGHEGKDKLVILDNLNFYLKPGTLTLLLGSPGCGKTSLFRVLSNQLHGENVTGTLLFNGDYINPVNHHKKISYVNQEDYHMASLTVRQTLQFSADCQINKCKEERNKKVDQVIELLDLEKHQDTLVGNEFLRGISGGQKKRVTIGVEIVKDNSEIFLMDEISTGLDSTTTFEIIKKLKKLATEENKTFLVSLLQPGVEVTNLFDNLLILAQGKMAYFGPLEDGIGYFESYGFKLPLHHNPSEFFQEIIDEPELYYNHQDPVPLKGASDFSNAFLNSEHYQNLVTELNTLSNISTPCPVSTTANGVGIIESPYYISHFRQSYLTSLRAFRMLSRNPIAIYIRIIKSVVVGLMLGSLYYGLETNYTDGNNRFNLLFYSLLFIVFGGMGSISVFFDQRDVYYSQKDRKYYHPFAYFCSLTALEIPLSALEAILYSTLVYWMCGLNPNGWKFIYFLLIIFVSNIFSNTFFKMVSSFSPNFFISSLAAPMLIAPFILFCGFLMPKPSIKGWWIWMYWAVPTKYMFEGLMSNEYHNVKYSCTENELLPPMNDRLLYLNYSDGGYGGARSCPYNSGDEYLKHFGMPQNGWFKWVDLLISISYTFAVLFLLYFFLKRVHYDSRLMKKENIDNRKKRIEQQKKNSNKEIKSKQIKEVDLSILNQTNSTINESGSYLKWDNIYYEVQVKRNDGKKEKVQLLKGINGYVKPGMLLALMGPSGAGKSTLLDVLSDRKTGGKMKGEITIDGKPKGNSFTRISAYVEQFDILPPTQTVRDAIMFSALLRLSSKMSKESKIQFVEYVIDMLSLRKIENKIIGSGESGLSISQRKRVNIGIELASDPQLLFLDEPTSGLDSSSALKVMNLIKKIASSGRSVICTIHQPSTTIFKKFDHLLLLKKGGETVYFGPTGESSQTLLDYFSRFNLICDPLTNPADFILDVTNNDKFDAVSSFKESDIYSSMIQVIKNKELINTSRLIEDGEKYSSSSNIQFTNLLVRHWKGQIRRPFTLGVRLGMSLMLGIVLGTFFVRMDTSQKNIFNRMSLLFFGLVFSGMTGMSFIPVVTTERGVFYREKVSGIYRVWVFVASFLLTDLPWILISSILLSVPAYFISGLYLTEHGSSFFYYNFVLFTTFLNYQLLAILLAIVLPNDEISNAFAGICLAISCLFAGFMIPLGSIAKGWKWFCYLDFVKYPLEMIMVNEFKHLTFECPNNKDAVEIKVPFENKYFSKFYCPIQDGKDVLQQFEMDQDNLYKNIPIIFSFSIIFIFFIFIGLKYIKYQVK</sequence>
<dbReference type="GO" id="GO:0140359">
    <property type="term" value="F:ABC-type transporter activity"/>
    <property type="evidence" value="ECO:0007669"/>
    <property type="project" value="InterPro"/>
</dbReference>
<dbReference type="FunFam" id="3.40.50.300:FF:000054">
    <property type="entry name" value="ABC multidrug transporter atrF"/>
    <property type="match status" value="1"/>
</dbReference>
<evidence type="ECO:0000256" key="1">
    <source>
        <dbReference type="ARBA" id="ARBA00004141"/>
    </source>
</evidence>
<keyword evidence="8 11" id="KW-1133">Transmembrane helix</keyword>